<protein>
    <submittedName>
        <fullName evidence="2">Uncharacterized protein</fullName>
    </submittedName>
</protein>
<dbReference type="HOGENOM" id="CLU_2190899_0_0_2"/>
<keyword evidence="1" id="KW-0812">Transmembrane</keyword>
<dbReference type="KEGG" id="apo:Arcpr_1681"/>
<evidence type="ECO:0000313" key="2">
    <source>
        <dbReference type="EMBL" id="ADB58727.1"/>
    </source>
</evidence>
<dbReference type="PROSITE" id="PS51257">
    <property type="entry name" value="PROKAR_LIPOPROTEIN"/>
    <property type="match status" value="1"/>
</dbReference>
<dbReference type="AlphaFoldDB" id="D2RF33"/>
<proteinExistence type="predicted"/>
<accession>D2RF33</accession>
<dbReference type="STRING" id="572546.Arcpr_1681"/>
<dbReference type="RefSeq" id="WP_012941062.1">
    <property type="nucleotide sequence ID" value="NC_013741.1"/>
</dbReference>
<evidence type="ECO:0000256" key="1">
    <source>
        <dbReference type="SAM" id="Phobius"/>
    </source>
</evidence>
<evidence type="ECO:0000313" key="3">
    <source>
        <dbReference type="Proteomes" id="UP000001901"/>
    </source>
</evidence>
<keyword evidence="1" id="KW-1133">Transmembrane helix</keyword>
<keyword evidence="3" id="KW-1185">Reference proteome</keyword>
<dbReference type="GeneID" id="8740374"/>
<reference evidence="2 3" key="1">
    <citation type="journal article" date="2010" name="Stand. Genomic Sci.">
        <title>Complete genome sequence of Archaeoglobus profundus type strain (AV18).</title>
        <authorList>
            <person name="von Jan M."/>
            <person name="Lapidus A."/>
            <person name="Del Rio T.G."/>
            <person name="Copeland A."/>
            <person name="Tice H."/>
            <person name="Cheng J.F."/>
            <person name="Lucas S."/>
            <person name="Chen F."/>
            <person name="Nolan M."/>
            <person name="Goodwin L."/>
            <person name="Han C."/>
            <person name="Pitluck S."/>
            <person name="Liolios K."/>
            <person name="Ivanova N."/>
            <person name="Mavromatis K."/>
            <person name="Ovchinnikova G."/>
            <person name="Chertkov O."/>
            <person name="Pati A."/>
            <person name="Chen A."/>
            <person name="Palaniappan K."/>
            <person name="Land M."/>
            <person name="Hauser L."/>
            <person name="Chang Y.J."/>
            <person name="Jeffries C.D."/>
            <person name="Saunders E."/>
            <person name="Brettin T."/>
            <person name="Detter J.C."/>
            <person name="Chain P."/>
            <person name="Eichinger K."/>
            <person name="Huber H."/>
            <person name="Spring S."/>
            <person name="Rohde M."/>
            <person name="Goker M."/>
            <person name="Wirth R."/>
            <person name="Woyke T."/>
            <person name="Bristow J."/>
            <person name="Eisen J.A."/>
            <person name="Markowitz V."/>
            <person name="Hugenholtz P."/>
            <person name="Kyrpides N.C."/>
            <person name="Klenk H.P."/>
        </authorList>
    </citation>
    <scope>NUCLEOTIDE SEQUENCE [LARGE SCALE GENOMIC DNA]</scope>
    <source>
        <strain evidence="3">DSM 5631 / JCM 9629 / NBRC 100127 / Av18</strain>
    </source>
</reference>
<dbReference type="Proteomes" id="UP000001901">
    <property type="component" value="Chromosome"/>
</dbReference>
<sequence>MLGTASKIIILGIIIGACFQLAELGTPPVATELYTNLTTAKNPVAVVDALTGYLTMAGRSLLGPISLLAPVFDSNTPPEVKAIMLIFALPLSVAYLLAWLSWLRGKVL</sequence>
<keyword evidence="1" id="KW-0472">Membrane</keyword>
<feature type="transmembrane region" description="Helical" evidence="1">
    <location>
        <begin position="82"/>
        <end position="103"/>
    </location>
</feature>
<gene>
    <name evidence="2" type="ordered locus">Arcpr_1681</name>
</gene>
<dbReference type="EMBL" id="CP001857">
    <property type="protein sequence ID" value="ADB58727.1"/>
    <property type="molecule type" value="Genomic_DNA"/>
</dbReference>
<organism evidence="2 3">
    <name type="scientific">Archaeoglobus profundus (strain DSM 5631 / JCM 9629 / NBRC 100127 / Av18)</name>
    <dbReference type="NCBI Taxonomy" id="572546"/>
    <lineage>
        <taxon>Archaea</taxon>
        <taxon>Methanobacteriati</taxon>
        <taxon>Methanobacteriota</taxon>
        <taxon>Archaeoglobi</taxon>
        <taxon>Archaeoglobales</taxon>
        <taxon>Archaeoglobaceae</taxon>
        <taxon>Archaeoglobus</taxon>
    </lineage>
</organism>
<dbReference type="PaxDb" id="572546-Arcpr_1681"/>
<name>D2RF33_ARCPA</name>